<dbReference type="PROSITE" id="PS00383">
    <property type="entry name" value="TYR_PHOSPHATASE_1"/>
    <property type="match status" value="1"/>
</dbReference>
<dbReference type="Gene3D" id="3.90.190.10">
    <property type="entry name" value="Protein tyrosine phosphatase superfamily"/>
    <property type="match status" value="1"/>
</dbReference>
<dbReference type="GO" id="GO:0004721">
    <property type="term" value="F:phosphoprotein phosphatase activity"/>
    <property type="evidence" value="ECO:0007669"/>
    <property type="project" value="InterPro"/>
</dbReference>
<dbReference type="Pfam" id="PF13350">
    <property type="entry name" value="Y_phosphatase3"/>
    <property type="match status" value="1"/>
</dbReference>
<organism evidence="2 3">
    <name type="scientific">Peltaster fructicola</name>
    <dbReference type="NCBI Taxonomy" id="286661"/>
    <lineage>
        <taxon>Eukaryota</taxon>
        <taxon>Fungi</taxon>
        <taxon>Dikarya</taxon>
        <taxon>Ascomycota</taxon>
        <taxon>Pezizomycotina</taxon>
        <taxon>Dothideomycetes</taxon>
        <taxon>Dothideomycetes incertae sedis</taxon>
        <taxon>Peltaster</taxon>
    </lineage>
</organism>
<dbReference type="PROSITE" id="PS50056">
    <property type="entry name" value="TYR_PHOSPHATASE_2"/>
    <property type="match status" value="1"/>
</dbReference>
<keyword evidence="3" id="KW-1185">Reference proteome</keyword>
<dbReference type="InterPro" id="IPR029021">
    <property type="entry name" value="Prot-tyrosine_phosphatase-like"/>
</dbReference>
<sequence>MSQTPTPLINFRDVGKTINEISGKQLLQCGLLYRSARPDYSDTDVLRRLREDYNIRTLLDLRTDTERLHQPVPSSEIASLGLNTRIVDFNGRAYTTQLMKKLTYLQSAQLIGYYALGYRKEAISVLAENVLAKRGLIGLAEDSLSCCTAEVKAVFDLLCEASGLPILVHCTQGKDRTGLVILLILMLLEIPVQLIEQDYQLSQAELKVEREERLKEIRSIGLPDSFADCEASWATIVAHWIEQTYGTAAAYLEHCGVNTEKQAYVVSRFIGDKNASE</sequence>
<feature type="domain" description="Tyrosine specific protein phosphatases" evidence="1">
    <location>
        <begin position="151"/>
        <end position="219"/>
    </location>
</feature>
<dbReference type="InterPro" id="IPR000387">
    <property type="entry name" value="Tyr_Pase_dom"/>
</dbReference>
<dbReference type="OrthoDB" id="9988524at2759"/>
<dbReference type="PANTHER" id="PTHR31126">
    <property type="entry name" value="TYROSINE-PROTEIN PHOSPHATASE"/>
    <property type="match status" value="1"/>
</dbReference>
<accession>A0A6H0XPW2</accession>
<protein>
    <recommendedName>
        <fullName evidence="1">Tyrosine specific protein phosphatases domain-containing protein</fullName>
    </recommendedName>
</protein>
<reference evidence="2 3" key="1">
    <citation type="journal article" date="2016" name="Sci. Rep.">
        <title>Peltaster fructicola genome reveals evolution from an invasive phytopathogen to an ectophytic parasite.</title>
        <authorList>
            <person name="Xu C."/>
            <person name="Chen H."/>
            <person name="Gleason M.L."/>
            <person name="Xu J.R."/>
            <person name="Liu H."/>
            <person name="Zhang R."/>
            <person name="Sun G."/>
        </authorList>
    </citation>
    <scope>NUCLEOTIDE SEQUENCE [LARGE SCALE GENOMIC DNA]</scope>
    <source>
        <strain evidence="2 3">LNHT1506</strain>
    </source>
</reference>
<evidence type="ECO:0000313" key="2">
    <source>
        <dbReference type="EMBL" id="QIW96773.1"/>
    </source>
</evidence>
<dbReference type="InterPro" id="IPR016130">
    <property type="entry name" value="Tyr_Pase_AS"/>
</dbReference>
<name>A0A6H0XPW2_9PEZI</name>
<proteinExistence type="predicted"/>
<dbReference type="EMBL" id="CP051140">
    <property type="protein sequence ID" value="QIW96773.1"/>
    <property type="molecule type" value="Genomic_DNA"/>
</dbReference>
<dbReference type="PANTHER" id="PTHR31126:SF10">
    <property type="entry name" value="PROTEIN PHOSPHATASE, PUTATIVE (AFU_ORTHOLOGUE AFUA_6G06650)-RELATED"/>
    <property type="match status" value="1"/>
</dbReference>
<dbReference type="AlphaFoldDB" id="A0A6H0XPW2"/>
<dbReference type="SUPFAM" id="SSF52799">
    <property type="entry name" value="(Phosphotyrosine protein) phosphatases II"/>
    <property type="match status" value="1"/>
</dbReference>
<dbReference type="InterPro" id="IPR026893">
    <property type="entry name" value="Tyr/Ser_Pase_IphP-type"/>
</dbReference>
<dbReference type="Proteomes" id="UP000503462">
    <property type="component" value="Chromosome 2"/>
</dbReference>
<gene>
    <name evidence="2" type="ORF">AMS68_002291</name>
</gene>
<evidence type="ECO:0000259" key="1">
    <source>
        <dbReference type="PROSITE" id="PS50056"/>
    </source>
</evidence>
<evidence type="ECO:0000313" key="3">
    <source>
        <dbReference type="Proteomes" id="UP000503462"/>
    </source>
</evidence>